<evidence type="ECO:0000313" key="2">
    <source>
        <dbReference type="EnsemblMetazoa" id="AALB016457-PA"/>
    </source>
</evidence>
<name>A0A8W7K8X2_ANOAL</name>
<dbReference type="AlphaFoldDB" id="A0A8W7K8X2"/>
<proteinExistence type="predicted"/>
<dbReference type="Proteomes" id="UP000069272">
    <property type="component" value="Chromosome 2R"/>
</dbReference>
<reference evidence="2" key="2">
    <citation type="submission" date="2022-08" db="UniProtKB">
        <authorList>
            <consortium name="EnsemblMetazoa"/>
        </authorList>
    </citation>
    <scope>IDENTIFICATION</scope>
    <source>
        <strain evidence="2">STECLA/ALBI9_A</strain>
    </source>
</reference>
<protein>
    <submittedName>
        <fullName evidence="2">Uncharacterized protein</fullName>
    </submittedName>
</protein>
<keyword evidence="3" id="KW-1185">Reference proteome</keyword>
<dbReference type="EnsemblMetazoa" id="AALB016457-RA">
    <property type="protein sequence ID" value="AALB016457-PA"/>
    <property type="gene ID" value="AALB016457"/>
</dbReference>
<organism evidence="2 3">
    <name type="scientific">Anopheles albimanus</name>
    <name type="common">New world malaria mosquito</name>
    <dbReference type="NCBI Taxonomy" id="7167"/>
    <lineage>
        <taxon>Eukaryota</taxon>
        <taxon>Metazoa</taxon>
        <taxon>Ecdysozoa</taxon>
        <taxon>Arthropoda</taxon>
        <taxon>Hexapoda</taxon>
        <taxon>Insecta</taxon>
        <taxon>Pterygota</taxon>
        <taxon>Neoptera</taxon>
        <taxon>Endopterygota</taxon>
        <taxon>Diptera</taxon>
        <taxon>Nematocera</taxon>
        <taxon>Culicoidea</taxon>
        <taxon>Culicidae</taxon>
        <taxon>Anophelinae</taxon>
        <taxon>Anopheles</taxon>
    </lineage>
</organism>
<evidence type="ECO:0000256" key="1">
    <source>
        <dbReference type="SAM" id="MobiDB-lite"/>
    </source>
</evidence>
<accession>A0A8W7K8X2</accession>
<evidence type="ECO:0000313" key="3">
    <source>
        <dbReference type="Proteomes" id="UP000069272"/>
    </source>
</evidence>
<reference evidence="2 3" key="1">
    <citation type="journal article" date="2017" name="G3 (Bethesda)">
        <title>The Physical Genome Mapping of Anopheles albimanus Corrected Scaffold Misassemblies and Identified Interarm Rearrangements in Genus Anopheles.</title>
        <authorList>
            <person name="Artemov G.N."/>
            <person name="Peery A.N."/>
            <person name="Jiang X."/>
            <person name="Tu Z."/>
            <person name="Stegniy V.N."/>
            <person name="Sharakhova M.V."/>
            <person name="Sharakhov I.V."/>
        </authorList>
    </citation>
    <scope>NUCLEOTIDE SEQUENCE [LARGE SCALE GENOMIC DNA]</scope>
    <source>
        <strain evidence="2 3">ALBI9_A</strain>
    </source>
</reference>
<feature type="region of interest" description="Disordered" evidence="1">
    <location>
        <begin position="1"/>
        <end position="31"/>
    </location>
</feature>
<sequence>MAQNDRTYRGPRDTTDDIDDSSSVTENRVPVTDSGITITPAEDHILERFRRYFKLLARLHAIEEMTGLKNIVLDGASTGQDKRGTQEYQASHVLRVGAINAKLKEKNGRLFQALTNFVGHTQYTLAKANRWGGIGGEIDKFQSDNLGGLDGINYGGNGYGTMEKKKIQDMLHAMSKLFENPNLKHAEYGKEALEWTKKHNSDKGLKTLYEYMRSKFE</sequence>
<feature type="compositionally biased region" description="Basic and acidic residues" evidence="1">
    <location>
        <begin position="1"/>
        <end position="15"/>
    </location>
</feature>